<reference evidence="6" key="1">
    <citation type="journal article" date="2017" name="Cell">
        <title>Insights into land plant evolution garnered from the Marchantia polymorpha genome.</title>
        <authorList>
            <person name="Bowman J.L."/>
            <person name="Kohchi T."/>
            <person name="Yamato K.T."/>
            <person name="Jenkins J."/>
            <person name="Shu S."/>
            <person name="Ishizaki K."/>
            <person name="Yamaoka S."/>
            <person name="Nishihama R."/>
            <person name="Nakamura Y."/>
            <person name="Berger F."/>
            <person name="Adam C."/>
            <person name="Aki S.S."/>
            <person name="Althoff F."/>
            <person name="Araki T."/>
            <person name="Arteaga-Vazquez M.A."/>
            <person name="Balasubrmanian S."/>
            <person name="Barry K."/>
            <person name="Bauer D."/>
            <person name="Boehm C.R."/>
            <person name="Briginshaw L."/>
            <person name="Caballero-Perez J."/>
            <person name="Catarino B."/>
            <person name="Chen F."/>
            <person name="Chiyoda S."/>
            <person name="Chovatia M."/>
            <person name="Davies K.M."/>
            <person name="Delmans M."/>
            <person name="Demura T."/>
            <person name="Dierschke T."/>
            <person name="Dolan L."/>
            <person name="Dorantes-Acosta A.E."/>
            <person name="Eklund D.M."/>
            <person name="Florent S.N."/>
            <person name="Flores-Sandoval E."/>
            <person name="Fujiyama A."/>
            <person name="Fukuzawa H."/>
            <person name="Galik B."/>
            <person name="Grimanelli D."/>
            <person name="Grimwood J."/>
            <person name="Grossniklaus U."/>
            <person name="Hamada T."/>
            <person name="Haseloff J."/>
            <person name="Hetherington A.J."/>
            <person name="Higo A."/>
            <person name="Hirakawa Y."/>
            <person name="Hundley H.N."/>
            <person name="Ikeda Y."/>
            <person name="Inoue K."/>
            <person name="Inoue S.I."/>
            <person name="Ishida S."/>
            <person name="Jia Q."/>
            <person name="Kakita M."/>
            <person name="Kanazawa T."/>
            <person name="Kawai Y."/>
            <person name="Kawashima T."/>
            <person name="Kennedy M."/>
            <person name="Kinose K."/>
            <person name="Kinoshita T."/>
            <person name="Kohara Y."/>
            <person name="Koide E."/>
            <person name="Komatsu K."/>
            <person name="Kopischke S."/>
            <person name="Kubo M."/>
            <person name="Kyozuka J."/>
            <person name="Lagercrantz U."/>
            <person name="Lin S.S."/>
            <person name="Lindquist E."/>
            <person name="Lipzen A.M."/>
            <person name="Lu C.W."/>
            <person name="De Luna E."/>
            <person name="Martienssen R.A."/>
            <person name="Minamino N."/>
            <person name="Mizutani M."/>
            <person name="Mizutani M."/>
            <person name="Mochizuki N."/>
            <person name="Monte I."/>
            <person name="Mosher R."/>
            <person name="Nagasaki H."/>
            <person name="Nakagami H."/>
            <person name="Naramoto S."/>
            <person name="Nishitani K."/>
            <person name="Ohtani M."/>
            <person name="Okamoto T."/>
            <person name="Okumura M."/>
            <person name="Phillips J."/>
            <person name="Pollak B."/>
            <person name="Reinders A."/>
            <person name="Rovekamp M."/>
            <person name="Sano R."/>
            <person name="Sawa S."/>
            <person name="Schmid M.W."/>
            <person name="Shirakawa M."/>
            <person name="Solano R."/>
            <person name="Spunde A."/>
            <person name="Suetsugu N."/>
            <person name="Sugano S."/>
            <person name="Sugiyama A."/>
            <person name="Sun R."/>
            <person name="Suzuki Y."/>
            <person name="Takenaka M."/>
            <person name="Takezawa D."/>
            <person name="Tomogane H."/>
            <person name="Tsuzuki M."/>
            <person name="Ueda T."/>
            <person name="Umeda M."/>
            <person name="Ward J.M."/>
            <person name="Watanabe Y."/>
            <person name="Yazaki K."/>
            <person name="Yokoyama R."/>
            <person name="Yoshitake Y."/>
            <person name="Yotsui I."/>
            <person name="Zachgo S."/>
            <person name="Schmutz J."/>
        </authorList>
    </citation>
    <scope>NUCLEOTIDE SEQUENCE [LARGE SCALE GENOMIC DNA]</scope>
    <source>
        <strain evidence="6">Tak-1</strain>
    </source>
</reference>
<dbReference type="Pfam" id="PF03931">
    <property type="entry name" value="Skp1_POZ"/>
    <property type="match status" value="1"/>
</dbReference>
<evidence type="ECO:0000256" key="2">
    <source>
        <dbReference type="ARBA" id="ARBA00009993"/>
    </source>
</evidence>
<keyword evidence="6" id="KW-1185">Reference proteome</keyword>
<dbReference type="Gramene" id="Mp5g00650.1">
    <property type="protein sequence ID" value="Mp5g00650.1.cds1"/>
    <property type="gene ID" value="Mp5g00650"/>
</dbReference>
<dbReference type="InterPro" id="IPR016073">
    <property type="entry name" value="Skp1_comp_POZ"/>
</dbReference>
<protein>
    <recommendedName>
        <fullName evidence="4">SKP1 component POZ domain-containing protein</fullName>
    </recommendedName>
</protein>
<dbReference type="EMBL" id="KZ772750">
    <property type="protein sequence ID" value="PTQ34663.1"/>
    <property type="molecule type" value="Genomic_DNA"/>
</dbReference>
<dbReference type="SUPFAM" id="SSF54695">
    <property type="entry name" value="POZ domain"/>
    <property type="match status" value="1"/>
</dbReference>
<dbReference type="InterPro" id="IPR001232">
    <property type="entry name" value="SKP1-like"/>
</dbReference>
<dbReference type="OMA" id="IFEVETQ"/>
<evidence type="ECO:0000256" key="1">
    <source>
        <dbReference type="ARBA" id="ARBA00004906"/>
    </source>
</evidence>
<keyword evidence="3" id="KW-0833">Ubl conjugation pathway</keyword>
<accession>A0A2R6WLH0</accession>
<feature type="domain" description="SKP1 component POZ" evidence="4">
    <location>
        <begin position="19"/>
        <end position="76"/>
    </location>
</feature>
<evidence type="ECO:0000256" key="3">
    <source>
        <dbReference type="ARBA" id="ARBA00022786"/>
    </source>
</evidence>
<comment type="similarity">
    <text evidence="2">Belongs to the SKP1 family.</text>
</comment>
<dbReference type="SMART" id="SM00512">
    <property type="entry name" value="Skp1"/>
    <property type="match status" value="1"/>
</dbReference>
<dbReference type="GO" id="GO:0006511">
    <property type="term" value="P:ubiquitin-dependent protein catabolic process"/>
    <property type="evidence" value="ECO:0007669"/>
    <property type="project" value="InterPro"/>
</dbReference>
<dbReference type="PANTHER" id="PTHR11165">
    <property type="entry name" value="SKP1"/>
    <property type="match status" value="1"/>
</dbReference>
<gene>
    <name evidence="5" type="ORF">MARPO_0078s0064</name>
</gene>
<evidence type="ECO:0000259" key="4">
    <source>
        <dbReference type="Pfam" id="PF03931"/>
    </source>
</evidence>
<dbReference type="GO" id="GO:0016567">
    <property type="term" value="P:protein ubiquitination"/>
    <property type="evidence" value="ECO:0007669"/>
    <property type="project" value="UniProtKB-UniPathway"/>
</dbReference>
<dbReference type="Proteomes" id="UP000244005">
    <property type="component" value="Unassembled WGS sequence"/>
</dbReference>
<dbReference type="Gene3D" id="3.30.710.10">
    <property type="entry name" value="Potassium Channel Kv1.1, Chain A"/>
    <property type="match status" value="1"/>
</dbReference>
<dbReference type="InterPro" id="IPR016897">
    <property type="entry name" value="SKP1"/>
</dbReference>
<name>A0A2R6WLH0_MARPO</name>
<evidence type="ECO:0000313" key="5">
    <source>
        <dbReference type="EMBL" id="PTQ34663.1"/>
    </source>
</evidence>
<proteinExistence type="inferred from homology"/>
<evidence type="ECO:0000313" key="6">
    <source>
        <dbReference type="Proteomes" id="UP000244005"/>
    </source>
</evidence>
<organism evidence="5 6">
    <name type="scientific">Marchantia polymorpha</name>
    <name type="common">Common liverwort</name>
    <name type="synonym">Marchantia aquatica</name>
    <dbReference type="NCBI Taxonomy" id="3197"/>
    <lineage>
        <taxon>Eukaryota</taxon>
        <taxon>Viridiplantae</taxon>
        <taxon>Streptophyta</taxon>
        <taxon>Embryophyta</taxon>
        <taxon>Marchantiophyta</taxon>
        <taxon>Marchantiopsida</taxon>
        <taxon>Marchantiidae</taxon>
        <taxon>Marchantiales</taxon>
        <taxon>Marchantiaceae</taxon>
        <taxon>Marchantia</taxon>
    </lineage>
</organism>
<sequence>MDRKAADNNKTMDAEMKVNMVRLMSSDGEIFELEEEAASQSQAIKSLIETLGTDEPIQLPYVSRKILATMVRICKSKLESQNLLKRSNQKS</sequence>
<comment type="pathway">
    <text evidence="1">Protein modification; protein ubiquitination.</text>
</comment>
<dbReference type="GO" id="GO:0009867">
    <property type="term" value="P:jasmonic acid mediated signaling pathway"/>
    <property type="evidence" value="ECO:0007669"/>
    <property type="project" value="UniProtKB-ARBA"/>
</dbReference>
<dbReference type="InterPro" id="IPR011333">
    <property type="entry name" value="SKP1/BTB/POZ_sf"/>
</dbReference>
<dbReference type="UniPathway" id="UPA00143"/>
<dbReference type="AlphaFoldDB" id="A0A2R6WLH0"/>